<feature type="non-terminal residue" evidence="2">
    <location>
        <position position="1"/>
    </location>
</feature>
<evidence type="ECO:0000256" key="1">
    <source>
        <dbReference type="SAM" id="MobiDB-lite"/>
    </source>
</evidence>
<proteinExistence type="predicted"/>
<name>A0A422N8L0_TRYRA</name>
<dbReference type="GeneID" id="40330715"/>
<protein>
    <submittedName>
        <fullName evidence="2">Uncharacterized protein</fullName>
    </submittedName>
</protein>
<feature type="region of interest" description="Disordered" evidence="1">
    <location>
        <begin position="24"/>
        <end position="80"/>
    </location>
</feature>
<evidence type="ECO:0000313" key="3">
    <source>
        <dbReference type="Proteomes" id="UP000283634"/>
    </source>
</evidence>
<keyword evidence="3" id="KW-1185">Reference proteome</keyword>
<sequence length="119" mass="13723">ASDSAEQRHYEQLATLETALEQQRADHAAEVDGLRAALERERRRAEEAEHGARSASDSAEQRHYEQLAPLRPPWSSRGRTTPRRWMAFAQHWSVSGGARRRPSMAQRMLYSNVAMRLRR</sequence>
<dbReference type="EMBL" id="MKGL01000259">
    <property type="protein sequence ID" value="RNF01782.1"/>
    <property type="molecule type" value="Genomic_DNA"/>
</dbReference>
<dbReference type="AlphaFoldDB" id="A0A422N8L0"/>
<feature type="compositionally biased region" description="Basic and acidic residues" evidence="1">
    <location>
        <begin position="24"/>
        <end position="52"/>
    </location>
</feature>
<comment type="caution">
    <text evidence="2">The sequence shown here is derived from an EMBL/GenBank/DDBJ whole genome shotgun (WGS) entry which is preliminary data.</text>
</comment>
<reference evidence="2 3" key="1">
    <citation type="journal article" date="2018" name="BMC Genomics">
        <title>Genomic comparison of Trypanosoma conorhini and Trypanosoma rangeli to Trypanosoma cruzi strains of high and low virulence.</title>
        <authorList>
            <person name="Bradwell K.R."/>
            <person name="Koparde V.N."/>
            <person name="Matveyev A.V."/>
            <person name="Serrano M.G."/>
            <person name="Alves J.M."/>
            <person name="Parikh H."/>
            <person name="Huang B."/>
            <person name="Lee V."/>
            <person name="Espinosa-Alvarez O."/>
            <person name="Ortiz P.A."/>
            <person name="Costa-Martins A.G."/>
            <person name="Teixeira M.M."/>
            <person name="Buck G.A."/>
        </authorList>
    </citation>
    <scope>NUCLEOTIDE SEQUENCE [LARGE SCALE GENOMIC DNA]</scope>
    <source>
        <strain evidence="2 3">AM80</strain>
    </source>
</reference>
<dbReference type="RefSeq" id="XP_029236536.1">
    <property type="nucleotide sequence ID" value="XM_029383610.1"/>
</dbReference>
<organism evidence="2 3">
    <name type="scientific">Trypanosoma rangeli</name>
    <dbReference type="NCBI Taxonomy" id="5698"/>
    <lineage>
        <taxon>Eukaryota</taxon>
        <taxon>Discoba</taxon>
        <taxon>Euglenozoa</taxon>
        <taxon>Kinetoplastea</taxon>
        <taxon>Metakinetoplastina</taxon>
        <taxon>Trypanosomatida</taxon>
        <taxon>Trypanosomatidae</taxon>
        <taxon>Trypanosoma</taxon>
        <taxon>Herpetosoma</taxon>
    </lineage>
</organism>
<evidence type="ECO:0000313" key="2">
    <source>
        <dbReference type="EMBL" id="RNF01782.1"/>
    </source>
</evidence>
<gene>
    <name evidence="2" type="ORF">TraAM80_06782</name>
</gene>
<accession>A0A422N8L0</accession>
<dbReference type="Proteomes" id="UP000283634">
    <property type="component" value="Unassembled WGS sequence"/>
</dbReference>